<proteinExistence type="predicted"/>
<keyword evidence="3" id="KW-1185">Reference proteome</keyword>
<feature type="region of interest" description="Disordered" evidence="1">
    <location>
        <begin position="78"/>
        <end position="104"/>
    </location>
</feature>
<evidence type="ECO:0000313" key="2">
    <source>
        <dbReference type="EMBL" id="KIJ91456.1"/>
    </source>
</evidence>
<protein>
    <submittedName>
        <fullName evidence="2">Uncharacterized protein</fullName>
    </submittedName>
</protein>
<reference evidence="2 3" key="1">
    <citation type="submission" date="2014-04" db="EMBL/GenBank/DDBJ databases">
        <authorList>
            <consortium name="DOE Joint Genome Institute"/>
            <person name="Kuo A."/>
            <person name="Kohler A."/>
            <person name="Nagy L.G."/>
            <person name="Floudas D."/>
            <person name="Copeland A."/>
            <person name="Barry K.W."/>
            <person name="Cichocki N."/>
            <person name="Veneault-Fourrey C."/>
            <person name="LaButti K."/>
            <person name="Lindquist E.A."/>
            <person name="Lipzen A."/>
            <person name="Lundell T."/>
            <person name="Morin E."/>
            <person name="Murat C."/>
            <person name="Sun H."/>
            <person name="Tunlid A."/>
            <person name="Henrissat B."/>
            <person name="Grigoriev I.V."/>
            <person name="Hibbett D.S."/>
            <person name="Martin F."/>
            <person name="Nordberg H.P."/>
            <person name="Cantor M.N."/>
            <person name="Hua S.X."/>
        </authorList>
    </citation>
    <scope>NUCLEOTIDE SEQUENCE [LARGE SCALE GENOMIC DNA]</scope>
    <source>
        <strain evidence="2 3">LaAM-08-1</strain>
    </source>
</reference>
<gene>
    <name evidence="2" type="ORF">K443DRAFT_686033</name>
</gene>
<dbReference type="Proteomes" id="UP000054477">
    <property type="component" value="Unassembled WGS sequence"/>
</dbReference>
<organism evidence="2 3">
    <name type="scientific">Laccaria amethystina LaAM-08-1</name>
    <dbReference type="NCBI Taxonomy" id="1095629"/>
    <lineage>
        <taxon>Eukaryota</taxon>
        <taxon>Fungi</taxon>
        <taxon>Dikarya</taxon>
        <taxon>Basidiomycota</taxon>
        <taxon>Agaricomycotina</taxon>
        <taxon>Agaricomycetes</taxon>
        <taxon>Agaricomycetidae</taxon>
        <taxon>Agaricales</taxon>
        <taxon>Agaricineae</taxon>
        <taxon>Hydnangiaceae</taxon>
        <taxon>Laccaria</taxon>
    </lineage>
</organism>
<evidence type="ECO:0000313" key="3">
    <source>
        <dbReference type="Proteomes" id="UP000054477"/>
    </source>
</evidence>
<dbReference type="AlphaFoldDB" id="A0A0C9X1I9"/>
<feature type="region of interest" description="Disordered" evidence="1">
    <location>
        <begin position="1"/>
        <end position="23"/>
    </location>
</feature>
<feature type="compositionally biased region" description="Polar residues" evidence="1">
    <location>
        <begin position="1"/>
        <end position="12"/>
    </location>
</feature>
<name>A0A0C9X1I9_9AGAR</name>
<sequence>MQTKFDISTVFENSARGRQEHDPEAKKLRVWIHRGGSQRLMGVHGTPWERQSGVGMKRVNERECSLEWTWPTRDTRQHRPIDLKGRPTEAHAADAELSPRELKI</sequence>
<evidence type="ECO:0000256" key="1">
    <source>
        <dbReference type="SAM" id="MobiDB-lite"/>
    </source>
</evidence>
<dbReference type="EMBL" id="KN839004">
    <property type="protein sequence ID" value="KIJ91456.1"/>
    <property type="molecule type" value="Genomic_DNA"/>
</dbReference>
<accession>A0A0C9X1I9</accession>
<reference evidence="3" key="2">
    <citation type="submission" date="2015-01" db="EMBL/GenBank/DDBJ databases">
        <title>Evolutionary Origins and Diversification of the Mycorrhizal Mutualists.</title>
        <authorList>
            <consortium name="DOE Joint Genome Institute"/>
            <consortium name="Mycorrhizal Genomics Consortium"/>
            <person name="Kohler A."/>
            <person name="Kuo A."/>
            <person name="Nagy L.G."/>
            <person name="Floudas D."/>
            <person name="Copeland A."/>
            <person name="Barry K.W."/>
            <person name="Cichocki N."/>
            <person name="Veneault-Fourrey C."/>
            <person name="LaButti K."/>
            <person name="Lindquist E.A."/>
            <person name="Lipzen A."/>
            <person name="Lundell T."/>
            <person name="Morin E."/>
            <person name="Murat C."/>
            <person name="Riley R."/>
            <person name="Ohm R."/>
            <person name="Sun H."/>
            <person name="Tunlid A."/>
            <person name="Henrissat B."/>
            <person name="Grigoriev I.V."/>
            <person name="Hibbett D.S."/>
            <person name="Martin F."/>
        </authorList>
    </citation>
    <scope>NUCLEOTIDE SEQUENCE [LARGE SCALE GENOMIC DNA]</scope>
    <source>
        <strain evidence="3">LaAM-08-1</strain>
    </source>
</reference>
<dbReference type="HOGENOM" id="CLU_2250582_0_0_1"/>